<dbReference type="AlphaFoldDB" id="A0A0C9Y307"/>
<sequence>MQSKTTFVWPQISRSQSRRVSFLLTLYDYDMPSSYFALLDVEIMRAGPHIRELSLQTPVTGNLFILEARFNSSSTSQRWICLGLDLSIYSSDCQ</sequence>
<reference evidence="1 2" key="1">
    <citation type="submission" date="2014-04" db="EMBL/GenBank/DDBJ databases">
        <authorList>
            <consortium name="DOE Joint Genome Institute"/>
            <person name="Kuo A."/>
            <person name="Kohler A."/>
            <person name="Costa M.D."/>
            <person name="Nagy L.G."/>
            <person name="Floudas D."/>
            <person name="Copeland A."/>
            <person name="Barry K.W."/>
            <person name="Cichocki N."/>
            <person name="Veneault-Fourrey C."/>
            <person name="LaButti K."/>
            <person name="Lindquist E.A."/>
            <person name="Lipzen A."/>
            <person name="Lundell T."/>
            <person name="Morin E."/>
            <person name="Murat C."/>
            <person name="Sun H."/>
            <person name="Tunlid A."/>
            <person name="Henrissat B."/>
            <person name="Grigoriev I.V."/>
            <person name="Hibbett D.S."/>
            <person name="Martin F."/>
            <person name="Nordberg H.P."/>
            <person name="Cantor M.N."/>
            <person name="Hua S.X."/>
        </authorList>
    </citation>
    <scope>NUCLEOTIDE SEQUENCE [LARGE SCALE GENOMIC DNA]</scope>
    <source>
        <strain evidence="1 2">441</strain>
    </source>
</reference>
<dbReference type="EMBL" id="KN833791">
    <property type="protein sequence ID" value="KIK19085.1"/>
    <property type="molecule type" value="Genomic_DNA"/>
</dbReference>
<protein>
    <submittedName>
        <fullName evidence="1">Uncharacterized protein</fullName>
    </submittedName>
</protein>
<evidence type="ECO:0000313" key="1">
    <source>
        <dbReference type="EMBL" id="KIK19085.1"/>
    </source>
</evidence>
<dbReference type="HOGENOM" id="CLU_2387007_0_0_1"/>
<gene>
    <name evidence="1" type="ORF">PISMIDRAFT_159876</name>
</gene>
<evidence type="ECO:0000313" key="2">
    <source>
        <dbReference type="Proteomes" id="UP000054018"/>
    </source>
</evidence>
<keyword evidence="2" id="KW-1185">Reference proteome</keyword>
<dbReference type="Proteomes" id="UP000054018">
    <property type="component" value="Unassembled WGS sequence"/>
</dbReference>
<organism evidence="1 2">
    <name type="scientific">Pisolithus microcarpus 441</name>
    <dbReference type="NCBI Taxonomy" id="765257"/>
    <lineage>
        <taxon>Eukaryota</taxon>
        <taxon>Fungi</taxon>
        <taxon>Dikarya</taxon>
        <taxon>Basidiomycota</taxon>
        <taxon>Agaricomycotina</taxon>
        <taxon>Agaricomycetes</taxon>
        <taxon>Agaricomycetidae</taxon>
        <taxon>Boletales</taxon>
        <taxon>Sclerodermatineae</taxon>
        <taxon>Pisolithaceae</taxon>
        <taxon>Pisolithus</taxon>
    </lineage>
</organism>
<reference evidence="2" key="2">
    <citation type="submission" date="2015-01" db="EMBL/GenBank/DDBJ databases">
        <title>Evolutionary Origins and Diversification of the Mycorrhizal Mutualists.</title>
        <authorList>
            <consortium name="DOE Joint Genome Institute"/>
            <consortium name="Mycorrhizal Genomics Consortium"/>
            <person name="Kohler A."/>
            <person name="Kuo A."/>
            <person name="Nagy L.G."/>
            <person name="Floudas D."/>
            <person name="Copeland A."/>
            <person name="Barry K.W."/>
            <person name="Cichocki N."/>
            <person name="Veneault-Fourrey C."/>
            <person name="LaButti K."/>
            <person name="Lindquist E.A."/>
            <person name="Lipzen A."/>
            <person name="Lundell T."/>
            <person name="Morin E."/>
            <person name="Murat C."/>
            <person name="Riley R."/>
            <person name="Ohm R."/>
            <person name="Sun H."/>
            <person name="Tunlid A."/>
            <person name="Henrissat B."/>
            <person name="Grigoriev I.V."/>
            <person name="Hibbett D.S."/>
            <person name="Martin F."/>
        </authorList>
    </citation>
    <scope>NUCLEOTIDE SEQUENCE [LARGE SCALE GENOMIC DNA]</scope>
    <source>
        <strain evidence="2">441</strain>
    </source>
</reference>
<name>A0A0C9Y307_9AGAM</name>
<proteinExistence type="predicted"/>
<accession>A0A0C9Y307</accession>